<proteinExistence type="predicted"/>
<keyword evidence="2" id="KW-1185">Reference proteome</keyword>
<accession>A0A2S5GAP2</accession>
<gene>
    <name evidence="1" type="ORF">C4B60_10765</name>
</gene>
<dbReference type="RefSeq" id="WP_104058016.1">
    <property type="nucleotide sequence ID" value="NZ_PREZ01000004.1"/>
</dbReference>
<organism evidence="1 2">
    <name type="scientific">Jeotgalibacillus proteolyticus</name>
    <dbReference type="NCBI Taxonomy" id="2082395"/>
    <lineage>
        <taxon>Bacteria</taxon>
        <taxon>Bacillati</taxon>
        <taxon>Bacillota</taxon>
        <taxon>Bacilli</taxon>
        <taxon>Bacillales</taxon>
        <taxon>Caryophanaceae</taxon>
        <taxon>Jeotgalibacillus</taxon>
    </lineage>
</organism>
<evidence type="ECO:0000313" key="1">
    <source>
        <dbReference type="EMBL" id="PPA70066.1"/>
    </source>
</evidence>
<reference evidence="1 2" key="1">
    <citation type="submission" date="2018-02" db="EMBL/GenBank/DDBJ databases">
        <title>Jeotgalibacillus proteolyticum sp. nov. a protease producing bacterium isolated from ocean sediments of Laizhou Bay.</title>
        <authorList>
            <person name="Li Y."/>
        </authorList>
    </citation>
    <scope>NUCLEOTIDE SEQUENCE [LARGE SCALE GENOMIC DNA]</scope>
    <source>
        <strain evidence="1 2">22-7</strain>
    </source>
</reference>
<evidence type="ECO:0008006" key="3">
    <source>
        <dbReference type="Google" id="ProtNLM"/>
    </source>
</evidence>
<dbReference type="EMBL" id="PREZ01000004">
    <property type="protein sequence ID" value="PPA70066.1"/>
    <property type="molecule type" value="Genomic_DNA"/>
</dbReference>
<protein>
    <recommendedName>
        <fullName evidence="3">IDEAL domain-containing protein</fullName>
    </recommendedName>
</protein>
<sequence length="103" mass="12101">MNFHVGMSVQNNENRHFGIVMGTVTQGKNIKGYVVHFYDSRKKEYYHSYTKPHDLVPVKEDHYIHRKPISSKEQEEEFQAICKVIAFRMDDTAWLNKIKGVEG</sequence>
<dbReference type="AlphaFoldDB" id="A0A2S5GAP2"/>
<dbReference type="Proteomes" id="UP000239047">
    <property type="component" value="Unassembled WGS sequence"/>
</dbReference>
<comment type="caution">
    <text evidence="1">The sequence shown here is derived from an EMBL/GenBank/DDBJ whole genome shotgun (WGS) entry which is preliminary data.</text>
</comment>
<name>A0A2S5GAP2_9BACL</name>
<evidence type="ECO:0000313" key="2">
    <source>
        <dbReference type="Proteomes" id="UP000239047"/>
    </source>
</evidence>